<protein>
    <submittedName>
        <fullName evidence="1">Uncharacterized protein</fullName>
    </submittedName>
</protein>
<dbReference type="AlphaFoldDB" id="X1L1M3"/>
<organism evidence="1">
    <name type="scientific">marine sediment metagenome</name>
    <dbReference type="NCBI Taxonomy" id="412755"/>
    <lineage>
        <taxon>unclassified sequences</taxon>
        <taxon>metagenomes</taxon>
        <taxon>ecological metagenomes</taxon>
    </lineage>
</organism>
<comment type="caution">
    <text evidence="1">The sequence shown here is derived from an EMBL/GenBank/DDBJ whole genome shotgun (WGS) entry which is preliminary data.</text>
</comment>
<accession>X1L1M3</accession>
<reference evidence="1" key="1">
    <citation type="journal article" date="2014" name="Front. Microbiol.">
        <title>High frequency of phylogenetically diverse reductive dehalogenase-homologous genes in deep subseafloor sedimentary metagenomes.</title>
        <authorList>
            <person name="Kawai M."/>
            <person name="Futagami T."/>
            <person name="Toyoda A."/>
            <person name="Takaki Y."/>
            <person name="Nishi S."/>
            <person name="Hori S."/>
            <person name="Arai W."/>
            <person name="Tsubouchi T."/>
            <person name="Morono Y."/>
            <person name="Uchiyama I."/>
            <person name="Ito T."/>
            <person name="Fujiyama A."/>
            <person name="Inagaki F."/>
            <person name="Takami H."/>
        </authorList>
    </citation>
    <scope>NUCLEOTIDE SEQUENCE</scope>
    <source>
        <strain evidence="1">Expedition CK06-06</strain>
    </source>
</reference>
<evidence type="ECO:0000313" key="1">
    <source>
        <dbReference type="EMBL" id="GAH88063.1"/>
    </source>
</evidence>
<sequence length="32" mass="3700">EGAELPKKVIPGFFIFTKDNVNDPEAQQYIYK</sequence>
<proteinExistence type="predicted"/>
<name>X1L1M3_9ZZZZ</name>
<gene>
    <name evidence="1" type="ORF">S03H2_62055</name>
</gene>
<dbReference type="EMBL" id="BARU01040101">
    <property type="protein sequence ID" value="GAH88063.1"/>
    <property type="molecule type" value="Genomic_DNA"/>
</dbReference>
<feature type="non-terminal residue" evidence="1">
    <location>
        <position position="1"/>
    </location>
</feature>